<keyword evidence="12" id="KW-1185">Reference proteome</keyword>
<dbReference type="NCBIfam" id="TIGR02191">
    <property type="entry name" value="RNaseIII"/>
    <property type="match status" value="1"/>
</dbReference>
<feature type="binding site" evidence="8">
    <location>
        <position position="137"/>
    </location>
    <ligand>
        <name>Mg(2+)</name>
        <dbReference type="ChEBI" id="CHEBI:18420"/>
    </ligand>
</feature>
<dbReference type="SUPFAM" id="SSF54768">
    <property type="entry name" value="dsRNA-binding domain-like"/>
    <property type="match status" value="1"/>
</dbReference>
<dbReference type="Pfam" id="PF14622">
    <property type="entry name" value="Ribonucleas_3_3"/>
    <property type="match status" value="1"/>
</dbReference>
<dbReference type="GO" id="GO:0006397">
    <property type="term" value="P:mRNA processing"/>
    <property type="evidence" value="ECO:0007669"/>
    <property type="project" value="UniProtKB-UniRule"/>
</dbReference>
<dbReference type="AlphaFoldDB" id="A0A2U0UJP3"/>
<dbReference type="EC" id="3.1.26.3" evidence="8"/>
<keyword evidence="5 8" id="KW-0255">Endonuclease</keyword>
<gene>
    <name evidence="8" type="primary">rnc</name>
    <name evidence="11" type="ORF">C7379_1037</name>
</gene>
<comment type="caution">
    <text evidence="11">The sequence shown here is derived from an EMBL/GenBank/DDBJ whole genome shotgun (WGS) entry which is preliminary data.</text>
</comment>
<dbReference type="PANTHER" id="PTHR11207:SF0">
    <property type="entry name" value="RIBONUCLEASE 3"/>
    <property type="match status" value="1"/>
</dbReference>
<sequence>MLNRVSVLGNIIDRIKLPFRKEKEFYSCLYPILGFYPHEISYYKLALMHRSVTKHNDKGKPLNNERLEFLGDAILDAAVGDIVYRHFPGKREGFLTNTRSKLVQRDTLNKLAKELGINSLVKSSGQTVAHNSYIGGNAFEALVGAIYLDRGYDACMQFMKKRILAQMINIDRMAYKEMNFKSKLIEWSQKNRINLCFDLIKETKDDNGSPMFTYRVQLEDIECCEGCGFSKKESQQKASKLTLQKLKHEPWFLDKIFAAKTDRTKMEEEPVMAIPSADDAENFLKMTGDPVEIVENQESTCSEISLT</sequence>
<dbReference type="GO" id="GO:0005737">
    <property type="term" value="C:cytoplasm"/>
    <property type="evidence" value="ECO:0007669"/>
    <property type="project" value="UniProtKB-SubCell"/>
</dbReference>
<reference evidence="11 12" key="1">
    <citation type="submission" date="2018-05" db="EMBL/GenBank/DDBJ databases">
        <title>Genomic Encyclopedia of Type Strains, Phase IV (KMG-IV): sequencing the most valuable type-strain genomes for metagenomic binning, comparative biology and taxonomic classification.</title>
        <authorList>
            <person name="Goeker M."/>
        </authorList>
    </citation>
    <scope>NUCLEOTIDE SEQUENCE [LARGE SCALE GENOMIC DNA]</scope>
    <source>
        <strain evidence="11 12">DSM 100333</strain>
    </source>
</reference>
<evidence type="ECO:0000256" key="4">
    <source>
        <dbReference type="ARBA" id="ARBA00022722"/>
    </source>
</evidence>
<evidence type="ECO:0000256" key="7">
    <source>
        <dbReference type="ARBA" id="ARBA00022884"/>
    </source>
</evidence>
<feature type="active site" evidence="8">
    <location>
        <position position="140"/>
    </location>
</feature>
<keyword evidence="8" id="KW-0479">Metal-binding</keyword>
<dbReference type="Gene3D" id="3.30.160.20">
    <property type="match status" value="1"/>
</dbReference>
<feature type="domain" description="DRBM" evidence="9">
    <location>
        <begin position="179"/>
        <end position="248"/>
    </location>
</feature>
<comment type="function">
    <text evidence="8">Digests double-stranded RNA. Involved in the processing of primary rRNA transcript to yield the immediate precursors to the large and small rRNAs (23S and 16S). Processes some mRNAs, and tRNAs when they are encoded in the rRNA operon. Processes pre-crRNA and tracrRNA of type II CRISPR loci if present in the organism.</text>
</comment>
<evidence type="ECO:0000259" key="9">
    <source>
        <dbReference type="PROSITE" id="PS50137"/>
    </source>
</evidence>
<feature type="active site" evidence="8">
    <location>
        <position position="72"/>
    </location>
</feature>
<comment type="subunit">
    <text evidence="8">Homodimer.</text>
</comment>
<dbReference type="GO" id="GO:0006364">
    <property type="term" value="P:rRNA processing"/>
    <property type="evidence" value="ECO:0007669"/>
    <property type="project" value="UniProtKB-UniRule"/>
</dbReference>
<dbReference type="InterPro" id="IPR000999">
    <property type="entry name" value="RNase_III_dom"/>
</dbReference>
<keyword evidence="4 8" id="KW-0540">Nuclease</keyword>
<proteinExistence type="inferred from homology"/>
<keyword evidence="3 8" id="KW-0507">mRNA processing</keyword>
<dbReference type="PROSITE" id="PS50142">
    <property type="entry name" value="RNASE_3_2"/>
    <property type="match status" value="1"/>
</dbReference>
<evidence type="ECO:0000313" key="12">
    <source>
        <dbReference type="Proteomes" id="UP000245870"/>
    </source>
</evidence>
<dbReference type="GO" id="GO:0003725">
    <property type="term" value="F:double-stranded RNA binding"/>
    <property type="evidence" value="ECO:0007669"/>
    <property type="project" value="TreeGrafter"/>
</dbReference>
<evidence type="ECO:0000256" key="3">
    <source>
        <dbReference type="ARBA" id="ARBA00022664"/>
    </source>
</evidence>
<feature type="binding site" evidence="8">
    <location>
        <position position="140"/>
    </location>
    <ligand>
        <name>Mg(2+)</name>
        <dbReference type="ChEBI" id="CHEBI:18420"/>
    </ligand>
</feature>
<dbReference type="InterPro" id="IPR036389">
    <property type="entry name" value="RNase_III_sf"/>
</dbReference>
<dbReference type="Proteomes" id="UP000245870">
    <property type="component" value="Unassembled WGS sequence"/>
</dbReference>
<dbReference type="SMART" id="SM00358">
    <property type="entry name" value="DSRM"/>
    <property type="match status" value="1"/>
</dbReference>
<dbReference type="Pfam" id="PF00035">
    <property type="entry name" value="dsrm"/>
    <property type="match status" value="1"/>
</dbReference>
<dbReference type="GO" id="GO:0010468">
    <property type="term" value="P:regulation of gene expression"/>
    <property type="evidence" value="ECO:0007669"/>
    <property type="project" value="TreeGrafter"/>
</dbReference>
<dbReference type="SUPFAM" id="SSF69065">
    <property type="entry name" value="RNase III domain-like"/>
    <property type="match status" value="1"/>
</dbReference>
<name>A0A2U0UJP3_9BACT</name>
<dbReference type="HAMAP" id="MF_00104">
    <property type="entry name" value="RNase_III"/>
    <property type="match status" value="1"/>
</dbReference>
<protein>
    <recommendedName>
        <fullName evidence="8">Ribonuclease 3</fullName>
        <ecNumber evidence="8">3.1.26.3</ecNumber>
    </recommendedName>
    <alternativeName>
        <fullName evidence="8">Ribonuclease III</fullName>
        <shortName evidence="8">RNase III</shortName>
    </alternativeName>
</protein>
<feature type="domain" description="RNase III" evidence="10">
    <location>
        <begin position="26"/>
        <end position="151"/>
    </location>
</feature>
<dbReference type="Gene3D" id="1.10.1520.10">
    <property type="entry name" value="Ribonuclease III domain"/>
    <property type="match status" value="1"/>
</dbReference>
<dbReference type="PROSITE" id="PS50137">
    <property type="entry name" value="DS_RBD"/>
    <property type="match status" value="1"/>
</dbReference>
<dbReference type="OrthoDB" id="9805026at2"/>
<keyword evidence="8" id="KW-0699">rRNA-binding</keyword>
<dbReference type="RefSeq" id="WP_116615764.1">
    <property type="nucleotide sequence ID" value="NZ_CALDWB010000002.1"/>
</dbReference>
<dbReference type="PANTHER" id="PTHR11207">
    <property type="entry name" value="RIBONUCLEASE III"/>
    <property type="match status" value="1"/>
</dbReference>
<comment type="cofactor">
    <cofactor evidence="8">
        <name>Mg(2+)</name>
        <dbReference type="ChEBI" id="CHEBI:18420"/>
    </cofactor>
</comment>
<dbReference type="CDD" id="cd10845">
    <property type="entry name" value="DSRM_RNAse_III_family"/>
    <property type="match status" value="1"/>
</dbReference>
<dbReference type="EMBL" id="QENY01000003">
    <property type="protein sequence ID" value="PVX57885.1"/>
    <property type="molecule type" value="Genomic_DNA"/>
</dbReference>
<dbReference type="GO" id="GO:0019843">
    <property type="term" value="F:rRNA binding"/>
    <property type="evidence" value="ECO:0007669"/>
    <property type="project" value="UniProtKB-KW"/>
</dbReference>
<organism evidence="11 12">
    <name type="scientific">Hallella colorans</name>
    <dbReference type="NCBI Taxonomy" id="1703337"/>
    <lineage>
        <taxon>Bacteria</taxon>
        <taxon>Pseudomonadati</taxon>
        <taxon>Bacteroidota</taxon>
        <taxon>Bacteroidia</taxon>
        <taxon>Bacteroidales</taxon>
        <taxon>Prevotellaceae</taxon>
        <taxon>Hallella</taxon>
    </lineage>
</organism>
<keyword evidence="8" id="KW-0698">rRNA processing</keyword>
<comment type="subcellular location">
    <subcellularLocation>
        <location evidence="8">Cytoplasm</location>
    </subcellularLocation>
</comment>
<dbReference type="PROSITE" id="PS00517">
    <property type="entry name" value="RNASE_3_1"/>
    <property type="match status" value="1"/>
</dbReference>
<dbReference type="GO" id="GO:0046872">
    <property type="term" value="F:metal ion binding"/>
    <property type="evidence" value="ECO:0007669"/>
    <property type="project" value="UniProtKB-KW"/>
</dbReference>
<dbReference type="GO" id="GO:0004525">
    <property type="term" value="F:ribonuclease III activity"/>
    <property type="evidence" value="ECO:0007669"/>
    <property type="project" value="UniProtKB-UniRule"/>
</dbReference>
<evidence type="ECO:0000256" key="1">
    <source>
        <dbReference type="ARBA" id="ARBA00000109"/>
    </source>
</evidence>
<dbReference type="SMART" id="SM00535">
    <property type="entry name" value="RIBOc"/>
    <property type="match status" value="1"/>
</dbReference>
<dbReference type="CDD" id="cd00593">
    <property type="entry name" value="RIBOc"/>
    <property type="match status" value="1"/>
</dbReference>
<keyword evidence="8" id="KW-0460">Magnesium</keyword>
<comment type="catalytic activity">
    <reaction evidence="1 8">
        <text>Endonucleolytic cleavage to 5'-phosphomonoester.</text>
        <dbReference type="EC" id="3.1.26.3"/>
    </reaction>
</comment>
<accession>A0A2U0UJP3</accession>
<keyword evidence="6 8" id="KW-0378">Hydrolase</keyword>
<evidence type="ECO:0000313" key="11">
    <source>
        <dbReference type="EMBL" id="PVX57885.1"/>
    </source>
</evidence>
<evidence type="ECO:0000256" key="2">
    <source>
        <dbReference type="ARBA" id="ARBA00010183"/>
    </source>
</evidence>
<dbReference type="InterPro" id="IPR011907">
    <property type="entry name" value="RNase_III"/>
</dbReference>
<keyword evidence="7 8" id="KW-0694">RNA-binding</keyword>
<dbReference type="InterPro" id="IPR014720">
    <property type="entry name" value="dsRBD_dom"/>
</dbReference>
<feature type="binding site" evidence="8">
    <location>
        <position position="68"/>
    </location>
    <ligand>
        <name>Mg(2+)</name>
        <dbReference type="ChEBI" id="CHEBI:18420"/>
    </ligand>
</feature>
<evidence type="ECO:0000256" key="5">
    <source>
        <dbReference type="ARBA" id="ARBA00022759"/>
    </source>
</evidence>
<keyword evidence="8" id="KW-0963">Cytoplasm</keyword>
<comment type="similarity">
    <text evidence="2">Belongs to the ribonuclease III family.</text>
</comment>
<keyword evidence="8" id="KW-0819">tRNA processing</keyword>
<evidence type="ECO:0000256" key="8">
    <source>
        <dbReference type="HAMAP-Rule" id="MF_00104"/>
    </source>
</evidence>
<dbReference type="GO" id="GO:0008033">
    <property type="term" value="P:tRNA processing"/>
    <property type="evidence" value="ECO:0007669"/>
    <property type="project" value="UniProtKB-KW"/>
</dbReference>
<evidence type="ECO:0000256" key="6">
    <source>
        <dbReference type="ARBA" id="ARBA00022801"/>
    </source>
</evidence>
<evidence type="ECO:0000259" key="10">
    <source>
        <dbReference type="PROSITE" id="PS50142"/>
    </source>
</evidence>